<dbReference type="PROSITE" id="PS50893">
    <property type="entry name" value="ABC_TRANSPORTER_2"/>
    <property type="match status" value="1"/>
</dbReference>
<comment type="subcellular location">
    <subcellularLocation>
        <location evidence="1">Cell membrane</location>
        <topology evidence="1">Peripheral membrane protein</topology>
    </subcellularLocation>
</comment>
<evidence type="ECO:0000256" key="2">
    <source>
        <dbReference type="ARBA" id="ARBA00005417"/>
    </source>
</evidence>
<dbReference type="GO" id="GO:0005886">
    <property type="term" value="C:plasma membrane"/>
    <property type="evidence" value="ECO:0007669"/>
    <property type="project" value="UniProtKB-SubCell"/>
</dbReference>
<dbReference type="EMBL" id="CAADEX010000196">
    <property type="protein sequence ID" value="VFJ67712.1"/>
    <property type="molecule type" value="Genomic_DNA"/>
</dbReference>
<protein>
    <submittedName>
        <fullName evidence="9">NitT/TauT family transport system ATP-binding protein/nitrate/nitrite transport system ATP-binding protein</fullName>
    </submittedName>
</protein>
<keyword evidence="4" id="KW-1003">Cell membrane</keyword>
<evidence type="ECO:0000259" key="8">
    <source>
        <dbReference type="PROSITE" id="PS50893"/>
    </source>
</evidence>
<dbReference type="Gene3D" id="3.40.50.300">
    <property type="entry name" value="P-loop containing nucleotide triphosphate hydrolases"/>
    <property type="match status" value="1"/>
</dbReference>
<keyword evidence="3" id="KW-0813">Transport</keyword>
<keyword evidence="7" id="KW-0472">Membrane</keyword>
<dbReference type="InterPro" id="IPR050166">
    <property type="entry name" value="ABC_transporter_ATP-bind"/>
</dbReference>
<dbReference type="PANTHER" id="PTHR42788">
    <property type="entry name" value="TAURINE IMPORT ATP-BINDING PROTEIN-RELATED"/>
    <property type="match status" value="1"/>
</dbReference>
<evidence type="ECO:0000256" key="7">
    <source>
        <dbReference type="ARBA" id="ARBA00023136"/>
    </source>
</evidence>
<evidence type="ECO:0000256" key="6">
    <source>
        <dbReference type="ARBA" id="ARBA00022840"/>
    </source>
</evidence>
<dbReference type="AlphaFoldDB" id="A0A450TJX5"/>
<dbReference type="InterPro" id="IPR027417">
    <property type="entry name" value="P-loop_NTPase"/>
</dbReference>
<dbReference type="InterPro" id="IPR003593">
    <property type="entry name" value="AAA+_ATPase"/>
</dbReference>
<evidence type="ECO:0000256" key="3">
    <source>
        <dbReference type="ARBA" id="ARBA00022448"/>
    </source>
</evidence>
<dbReference type="InterPro" id="IPR003439">
    <property type="entry name" value="ABC_transporter-like_ATP-bd"/>
</dbReference>
<name>A0A450TJX5_9GAMM</name>
<dbReference type="SUPFAM" id="SSF52540">
    <property type="entry name" value="P-loop containing nucleoside triphosphate hydrolases"/>
    <property type="match status" value="1"/>
</dbReference>
<feature type="domain" description="ABC transporter" evidence="8">
    <location>
        <begin position="3"/>
        <end position="224"/>
    </location>
</feature>
<dbReference type="PROSITE" id="PS00211">
    <property type="entry name" value="ABC_TRANSPORTER_1"/>
    <property type="match status" value="1"/>
</dbReference>
<dbReference type="GO" id="GO:0016887">
    <property type="term" value="F:ATP hydrolysis activity"/>
    <property type="evidence" value="ECO:0007669"/>
    <property type="project" value="InterPro"/>
</dbReference>
<organism evidence="9">
    <name type="scientific">Candidatus Kentrum sp. DK</name>
    <dbReference type="NCBI Taxonomy" id="2126562"/>
    <lineage>
        <taxon>Bacteria</taxon>
        <taxon>Pseudomonadati</taxon>
        <taxon>Pseudomonadota</taxon>
        <taxon>Gammaproteobacteria</taxon>
        <taxon>Candidatus Kentrum</taxon>
    </lineage>
</organism>
<dbReference type="SMART" id="SM00382">
    <property type="entry name" value="AAA"/>
    <property type="match status" value="1"/>
</dbReference>
<evidence type="ECO:0000256" key="4">
    <source>
        <dbReference type="ARBA" id="ARBA00022475"/>
    </source>
</evidence>
<evidence type="ECO:0000256" key="5">
    <source>
        <dbReference type="ARBA" id="ARBA00022741"/>
    </source>
</evidence>
<evidence type="ECO:0000256" key="1">
    <source>
        <dbReference type="ARBA" id="ARBA00004202"/>
    </source>
</evidence>
<keyword evidence="5" id="KW-0547">Nucleotide-binding</keyword>
<gene>
    <name evidence="9" type="ORF">BECKDK2373B_GA0170837_11965</name>
</gene>
<dbReference type="Pfam" id="PF00005">
    <property type="entry name" value="ABC_tran"/>
    <property type="match status" value="1"/>
</dbReference>
<keyword evidence="6 9" id="KW-0067">ATP-binding</keyword>
<proteinExistence type="inferred from homology"/>
<dbReference type="PANTHER" id="PTHR42788:SF7">
    <property type="entry name" value="NITRATE ABC TRANSPORTER ATP-BINDING PROTEIN"/>
    <property type="match status" value="1"/>
</dbReference>
<evidence type="ECO:0000313" key="9">
    <source>
        <dbReference type="EMBL" id="VFJ67712.1"/>
    </source>
</evidence>
<comment type="similarity">
    <text evidence="2">Belongs to the ABC transporter superfamily.</text>
</comment>
<dbReference type="InterPro" id="IPR017871">
    <property type="entry name" value="ABC_transporter-like_CS"/>
</dbReference>
<accession>A0A450TJX5</accession>
<reference evidence="9" key="1">
    <citation type="submission" date="2019-02" db="EMBL/GenBank/DDBJ databases">
        <authorList>
            <person name="Gruber-Vodicka R. H."/>
            <person name="Seah K. B. B."/>
        </authorList>
    </citation>
    <scope>NUCLEOTIDE SEQUENCE</scope>
    <source>
        <strain evidence="9">BECK_DK47</strain>
    </source>
</reference>
<dbReference type="GO" id="GO:0005524">
    <property type="term" value="F:ATP binding"/>
    <property type="evidence" value="ECO:0007669"/>
    <property type="project" value="UniProtKB-KW"/>
</dbReference>
<sequence>MKIELDNLGFSFGSRPVLDRLSFTVPSNEVTAVLGVSGCGKSTLIKLLAGLERPTSGDIRYGSDGNDFPGNDDKSVVFQDSTLLPWKTVRQNIALARVEQALTVEQIAKEVGMLDALDLYPDELSGGMKQRVEFGRVLAQAPRLLFMDEPFSRLDVQFRDHLQGIFMHIHEMNRPTTVFVTHDIREAMKVASHIKVMTGSPVSNVVEYETGGQHLPTLMDEVERILQQDFDARRVM</sequence>